<evidence type="ECO:0000256" key="1">
    <source>
        <dbReference type="SAM" id="Phobius"/>
    </source>
</evidence>
<feature type="transmembrane region" description="Helical" evidence="1">
    <location>
        <begin position="82"/>
        <end position="102"/>
    </location>
</feature>
<keyword evidence="1" id="KW-1133">Transmembrane helix</keyword>
<reference evidence="2 3" key="1">
    <citation type="journal article" date="2016" name="Nat. Commun.">
        <title>Thousands of microbial genomes shed light on interconnected biogeochemical processes in an aquifer system.</title>
        <authorList>
            <person name="Anantharaman K."/>
            <person name="Brown C.T."/>
            <person name="Hug L.A."/>
            <person name="Sharon I."/>
            <person name="Castelle C.J."/>
            <person name="Probst A.J."/>
            <person name="Thomas B.C."/>
            <person name="Singh A."/>
            <person name="Wilkins M.J."/>
            <person name="Karaoz U."/>
            <person name="Brodie E.L."/>
            <person name="Williams K.H."/>
            <person name="Hubbard S.S."/>
            <person name="Banfield J.F."/>
        </authorList>
    </citation>
    <scope>NUCLEOTIDE SEQUENCE [LARGE SCALE GENOMIC DNA]</scope>
</reference>
<protein>
    <submittedName>
        <fullName evidence="2">Uncharacterized protein</fullName>
    </submittedName>
</protein>
<dbReference type="STRING" id="1798406.A3A04_02575"/>
<feature type="transmembrane region" description="Helical" evidence="1">
    <location>
        <begin position="111"/>
        <end position="128"/>
    </location>
</feature>
<dbReference type="AlphaFoldDB" id="A0A1G1ZPT7"/>
<feature type="transmembrane region" description="Helical" evidence="1">
    <location>
        <begin position="7"/>
        <end position="28"/>
    </location>
</feature>
<name>A0A1G1ZPT7_9BACT</name>
<keyword evidence="1" id="KW-0472">Membrane</keyword>
<sequence>MKIINIILGIATAIILTALIHLGIKAFYPEPEREEYLLSIARSYVYEKCKSEDTKCMDKFYAEERTKEEEYRGTLRTYNRNLFIIANIVGILVFAFGFLLLFKTALVSQSVPIGIMVAGLYSIVYGYGRGWNSTDDKMKFFVGLVIAVLVIGGSIWLMQRYYERSKGLNI</sequence>
<keyword evidence="1" id="KW-0812">Transmembrane</keyword>
<proteinExistence type="predicted"/>
<evidence type="ECO:0000313" key="2">
    <source>
        <dbReference type="EMBL" id="OGY66602.1"/>
    </source>
</evidence>
<comment type="caution">
    <text evidence="2">The sequence shown here is derived from an EMBL/GenBank/DDBJ whole genome shotgun (WGS) entry which is preliminary data.</text>
</comment>
<gene>
    <name evidence="2" type="ORF">A3A04_02575</name>
</gene>
<organism evidence="2 3">
    <name type="scientific">Candidatus Harrisonbacteria bacterium RIFCSPLOWO2_01_FULL_40_28</name>
    <dbReference type="NCBI Taxonomy" id="1798406"/>
    <lineage>
        <taxon>Bacteria</taxon>
        <taxon>Candidatus Harrisoniibacteriota</taxon>
    </lineage>
</organism>
<evidence type="ECO:0000313" key="3">
    <source>
        <dbReference type="Proteomes" id="UP000178517"/>
    </source>
</evidence>
<dbReference type="EMBL" id="MHJI01000002">
    <property type="protein sequence ID" value="OGY66602.1"/>
    <property type="molecule type" value="Genomic_DNA"/>
</dbReference>
<accession>A0A1G1ZPT7</accession>
<dbReference type="Proteomes" id="UP000178517">
    <property type="component" value="Unassembled WGS sequence"/>
</dbReference>
<feature type="transmembrane region" description="Helical" evidence="1">
    <location>
        <begin position="140"/>
        <end position="158"/>
    </location>
</feature>